<dbReference type="EMBL" id="CP002175">
    <property type="protein sequence ID" value="ADO77324.1"/>
    <property type="molecule type" value="Genomic_DNA"/>
</dbReference>
<dbReference type="PATRIC" id="fig|572479.3.peg.1197"/>
<evidence type="ECO:0000313" key="2">
    <source>
        <dbReference type="Proteomes" id="UP000006866"/>
    </source>
</evidence>
<dbReference type="RefSeq" id="WP_014553351.1">
    <property type="nucleotide sequence ID" value="NC_017455.1"/>
</dbReference>
<reference evidence="2" key="1">
    <citation type="submission" date="2010-10" db="EMBL/GenBank/DDBJ databases">
        <title>The complete genome of Halanaerobium praevalens DSM 2228.</title>
        <authorList>
            <consortium name="US DOE Joint Genome Institute (JGI-PGF)"/>
            <person name="Lucas S."/>
            <person name="Copeland A."/>
            <person name="Lapidus A."/>
            <person name="Glavina del Rio T."/>
            <person name="Dalin E."/>
            <person name="Tice H."/>
            <person name="Bruce D."/>
            <person name="Goodwin L."/>
            <person name="Pitluck S."/>
            <person name="Kyrpides N."/>
            <person name="Mavromatis K."/>
            <person name="Ivanova N."/>
            <person name="Ovchinnikova G."/>
            <person name="Chertkov O."/>
            <person name="Detter J.C."/>
            <person name="Han C."/>
            <person name="Larimer F."/>
            <person name="Land M."/>
            <person name="Hauser L."/>
            <person name="Markowitz V."/>
            <person name="Cheng J.-F."/>
            <person name="Hugenholtz P."/>
            <person name="Woyke T."/>
            <person name="Wu D."/>
            <person name="Tindall B."/>
            <person name="Pomrenke H.G."/>
            <person name="Brambilla E."/>
            <person name="Klenk H.-P."/>
            <person name="Eisen J.A."/>
        </authorList>
    </citation>
    <scope>NUCLEOTIDE SEQUENCE [LARGE SCALE GENOMIC DNA]</scope>
    <source>
        <strain evidence="2">ATCC 33744 / DSM 2228 / GSL</strain>
    </source>
</reference>
<reference evidence="1 2" key="2">
    <citation type="journal article" date="2011" name="Stand. Genomic Sci.">
        <title>Complete genome sequence of the extremely halophilic Halanaerobium praevalens type strain (GSL).</title>
        <authorList>
            <person name="Ivanova N."/>
            <person name="Sikorski J."/>
            <person name="Chertkov O."/>
            <person name="Nolan M."/>
            <person name="Lucas S."/>
            <person name="Hammon N."/>
            <person name="Deshpande S."/>
            <person name="Cheng J.F."/>
            <person name="Tapia R."/>
            <person name="Han C."/>
            <person name="Goodwin L."/>
            <person name="Pitluck S."/>
            <person name="Huntemann M."/>
            <person name="Liolios K."/>
            <person name="Pagani I."/>
            <person name="Mavromatis K."/>
            <person name="Ovchinikova G."/>
            <person name="Pati A."/>
            <person name="Chen A."/>
            <person name="Palaniappan K."/>
            <person name="Land M."/>
            <person name="Hauser L."/>
            <person name="Brambilla E.M."/>
            <person name="Kannan K.P."/>
            <person name="Rohde M."/>
            <person name="Tindall B.J."/>
            <person name="Goker M."/>
            <person name="Detter J.C."/>
            <person name="Woyke T."/>
            <person name="Bristow J."/>
            <person name="Eisen J.A."/>
            <person name="Markowitz V."/>
            <person name="Hugenholtz P."/>
            <person name="Kyrpides N.C."/>
            <person name="Klenk H.P."/>
            <person name="Lapidus A."/>
        </authorList>
    </citation>
    <scope>NUCLEOTIDE SEQUENCE [LARGE SCALE GENOMIC DNA]</scope>
    <source>
        <strain evidence="2">ATCC 33744 / DSM 2228 / GSL</strain>
    </source>
</reference>
<organism evidence="1 2">
    <name type="scientific">Halanaerobium praevalens (strain ATCC 33744 / DSM 2228 / GSL)</name>
    <dbReference type="NCBI Taxonomy" id="572479"/>
    <lineage>
        <taxon>Bacteria</taxon>
        <taxon>Bacillati</taxon>
        <taxon>Bacillota</taxon>
        <taxon>Clostridia</taxon>
        <taxon>Halanaerobiales</taxon>
        <taxon>Halanaerobiaceae</taxon>
        <taxon>Halanaerobium</taxon>
    </lineage>
</organism>
<evidence type="ECO:0000313" key="1">
    <source>
        <dbReference type="EMBL" id="ADO77324.1"/>
    </source>
</evidence>
<sequence length="170" mass="19332">MISLNSARSLVREVKGEDLSLLYTDLTLRDWARRGIISHMQVEAGKAMYPDIVTVEILTAINLKADYKLSEIAEARKCLELEGGHPNQITEAELIRFVNCSKLFNDKKLVTKLTVPKIDSLEKIKELIDDLLAEKKHLEIVGSYLKEFLKAEQQLKEVKAKRKEAQPISI</sequence>
<keyword evidence="2" id="KW-1185">Reference proteome</keyword>
<dbReference type="HOGENOM" id="CLU_1568585_0_0_9"/>
<dbReference type="STRING" id="572479.Hprae_1185"/>
<gene>
    <name evidence="1" type="ordered locus">Hprae_1185</name>
</gene>
<protein>
    <submittedName>
        <fullName evidence="1">Uncharacterized protein</fullName>
    </submittedName>
</protein>
<dbReference type="OrthoDB" id="2111707at2"/>
<dbReference type="KEGG" id="hpk:Hprae_1185"/>
<dbReference type="AlphaFoldDB" id="E3DM46"/>
<name>E3DM46_HALPG</name>
<proteinExistence type="predicted"/>
<accession>E3DM46</accession>
<dbReference type="Proteomes" id="UP000006866">
    <property type="component" value="Chromosome"/>
</dbReference>